<sequence length="425" mass="47684">SGWYVNVGRDEIMTSNCSSWVQENGVEFLANESSVCQRKSAIYYNKEYAFNRSLVVAILEEYVKSGLSKCMPVRCLDLLGGPGVNGLLWRKRLAELVEVIVNAQGSEEIVKENFNRNELQGTVYAKDPCVILHERGYNFVYIDCTIEASIYFDAVFRNVARNGVVIITTKDDSSLHGGTYDVALRRYGGRIVRTHYANELGIRLFLASLARSAARYSKAIKVLCCTVYKSSFTVAVMAQKGPENANKCLGLLRNLKHCMVCEERKFYPPNEGFPTDGKNVRLNCKCASDAPGETALELGPLWSGNIFDSEFLESTINNNRSDDCKVNFTLTCMLEEARCPSKVDSEVGGKRLKLDFSSMPPFYYNLHKHHPEIAHVAKLSKVVDRLQLLGYRASKTHFDPLAVRTNAPLNILFQVMKDEASKICK</sequence>
<keyword evidence="4 15" id="KW-0820">tRNA-binding</keyword>
<feature type="non-terminal residue" evidence="16">
    <location>
        <position position="1"/>
    </location>
</feature>
<evidence type="ECO:0000256" key="10">
    <source>
        <dbReference type="ARBA" id="ARBA00022771"/>
    </source>
</evidence>
<evidence type="ECO:0000256" key="5">
    <source>
        <dbReference type="ARBA" id="ARBA00022603"/>
    </source>
</evidence>
<keyword evidence="5 15" id="KW-0489">Methyltransferase</keyword>
<evidence type="ECO:0000256" key="7">
    <source>
        <dbReference type="ARBA" id="ARBA00022691"/>
    </source>
</evidence>
<proteinExistence type="inferred from homology"/>
<dbReference type="Gene3D" id="3.40.50.150">
    <property type="entry name" value="Vaccinia Virus protein VP39"/>
    <property type="match status" value="1"/>
</dbReference>
<keyword evidence="6 15" id="KW-0808">Transferase</keyword>
<dbReference type="PROSITE" id="PS51626">
    <property type="entry name" value="SAM_MT_TRM1"/>
    <property type="match status" value="1"/>
</dbReference>
<dbReference type="InterPro" id="IPR002905">
    <property type="entry name" value="Trm1"/>
</dbReference>
<evidence type="ECO:0000256" key="9">
    <source>
        <dbReference type="ARBA" id="ARBA00022723"/>
    </source>
</evidence>
<accession>A0A146KR93</accession>
<dbReference type="GO" id="GO:0002940">
    <property type="term" value="P:tRNA N2-guanine methylation"/>
    <property type="evidence" value="ECO:0007669"/>
    <property type="project" value="TreeGrafter"/>
</dbReference>
<comment type="subcellular location">
    <subcellularLocation>
        <location evidence="1">Nucleus</location>
        <location evidence="1">Nucleolus</location>
    </subcellularLocation>
</comment>
<evidence type="ECO:0000256" key="13">
    <source>
        <dbReference type="ARBA" id="ARBA00022884"/>
    </source>
</evidence>
<dbReference type="Pfam" id="PF02005">
    <property type="entry name" value="TRM"/>
    <property type="match status" value="1"/>
</dbReference>
<dbReference type="AlphaFoldDB" id="A0A146KR93"/>
<keyword evidence="10" id="KW-0863">Zinc-finger</keyword>
<keyword evidence="3" id="KW-0597">Phosphoprotein</keyword>
<keyword evidence="14" id="KW-0539">Nucleus</keyword>
<dbReference type="Gene3D" id="3.30.56.70">
    <property type="entry name" value="N2,N2-dimethylguanosine tRNA methyltransferase, C-terminal domain"/>
    <property type="match status" value="1"/>
</dbReference>
<reference evidence="16" key="1">
    <citation type="journal article" date="2016" name="Gigascience">
        <title>De novo construction of an expanded transcriptome assembly for the western tarnished plant bug, Lygus hesperus.</title>
        <authorList>
            <person name="Tassone E.E."/>
            <person name="Geib S.M."/>
            <person name="Hall B."/>
            <person name="Fabrick J.A."/>
            <person name="Brent C.S."/>
            <person name="Hull J.J."/>
        </authorList>
    </citation>
    <scope>NUCLEOTIDE SEQUENCE</scope>
</reference>
<evidence type="ECO:0000256" key="4">
    <source>
        <dbReference type="ARBA" id="ARBA00022555"/>
    </source>
</evidence>
<dbReference type="PANTHER" id="PTHR10631">
    <property type="entry name" value="N 2 ,N 2 -DIMETHYLGUANOSINE TRNA METHYLTRANSFERASE"/>
    <property type="match status" value="1"/>
</dbReference>
<evidence type="ECO:0000313" key="16">
    <source>
        <dbReference type="EMBL" id="JAP98917.1"/>
    </source>
</evidence>
<evidence type="ECO:0000256" key="6">
    <source>
        <dbReference type="ARBA" id="ARBA00022679"/>
    </source>
</evidence>
<dbReference type="GO" id="GO:0008270">
    <property type="term" value="F:zinc ion binding"/>
    <property type="evidence" value="ECO:0007669"/>
    <property type="project" value="UniProtKB-KW"/>
</dbReference>
<evidence type="ECO:0000256" key="3">
    <source>
        <dbReference type="ARBA" id="ARBA00022553"/>
    </source>
</evidence>
<dbReference type="GO" id="GO:0005730">
    <property type="term" value="C:nucleolus"/>
    <property type="evidence" value="ECO:0007669"/>
    <property type="project" value="UniProtKB-SubCell"/>
</dbReference>
<keyword evidence="9" id="KW-0479">Metal-binding</keyword>
<name>A0A146KR93_LYGHE</name>
<keyword evidence="2" id="KW-1017">Isopeptide bond</keyword>
<evidence type="ECO:0000256" key="15">
    <source>
        <dbReference type="PROSITE-ProRule" id="PRU00958"/>
    </source>
</evidence>
<dbReference type="GO" id="GO:0000049">
    <property type="term" value="F:tRNA binding"/>
    <property type="evidence" value="ECO:0007669"/>
    <property type="project" value="UniProtKB-UniRule"/>
</dbReference>
<dbReference type="EMBL" id="GDHC01019711">
    <property type="protein sequence ID" value="JAP98917.1"/>
    <property type="molecule type" value="Transcribed_RNA"/>
</dbReference>
<dbReference type="GO" id="GO:0160104">
    <property type="term" value="F:tRNA (guanine(26)-N2)-dimethyltransferase activity"/>
    <property type="evidence" value="ECO:0007669"/>
    <property type="project" value="UniProtKB-UniRule"/>
</dbReference>
<dbReference type="PANTHER" id="PTHR10631:SF1">
    <property type="entry name" value="TRMT1-LIKE PROTEIN"/>
    <property type="match status" value="1"/>
</dbReference>
<evidence type="ECO:0000256" key="2">
    <source>
        <dbReference type="ARBA" id="ARBA00022499"/>
    </source>
</evidence>
<evidence type="ECO:0000256" key="8">
    <source>
        <dbReference type="ARBA" id="ARBA00022694"/>
    </source>
</evidence>
<evidence type="ECO:0000256" key="14">
    <source>
        <dbReference type="ARBA" id="ARBA00023242"/>
    </source>
</evidence>
<dbReference type="EC" id="2.1.1.216" evidence="15"/>
<keyword evidence="12" id="KW-0832">Ubl conjugation</keyword>
<evidence type="ECO:0000256" key="12">
    <source>
        <dbReference type="ARBA" id="ARBA00022843"/>
    </source>
</evidence>
<dbReference type="InterPro" id="IPR029063">
    <property type="entry name" value="SAM-dependent_MTases_sf"/>
</dbReference>
<keyword evidence="7 15" id="KW-0949">S-adenosyl-L-methionine</keyword>
<comment type="similarity">
    <text evidence="15">Belongs to the class I-like SAM-binding methyltransferase superfamily. Trm1 family.</text>
</comment>
<organism evidence="16">
    <name type="scientific">Lygus hesperus</name>
    <name type="common">Western plant bug</name>
    <dbReference type="NCBI Taxonomy" id="30085"/>
    <lineage>
        <taxon>Eukaryota</taxon>
        <taxon>Metazoa</taxon>
        <taxon>Ecdysozoa</taxon>
        <taxon>Arthropoda</taxon>
        <taxon>Hexapoda</taxon>
        <taxon>Insecta</taxon>
        <taxon>Pterygota</taxon>
        <taxon>Neoptera</taxon>
        <taxon>Paraneoptera</taxon>
        <taxon>Hemiptera</taxon>
        <taxon>Heteroptera</taxon>
        <taxon>Panheteroptera</taxon>
        <taxon>Cimicomorpha</taxon>
        <taxon>Miridae</taxon>
        <taxon>Mirini</taxon>
        <taxon>Lygus</taxon>
    </lineage>
</organism>
<evidence type="ECO:0000256" key="11">
    <source>
        <dbReference type="ARBA" id="ARBA00022833"/>
    </source>
</evidence>
<dbReference type="SUPFAM" id="SSF53335">
    <property type="entry name" value="S-adenosyl-L-methionine-dependent methyltransferases"/>
    <property type="match status" value="1"/>
</dbReference>
<keyword evidence="13 15" id="KW-0694">RNA-binding</keyword>
<comment type="catalytic activity">
    <reaction evidence="15">
        <text>guanosine(26) in tRNA + 2 S-adenosyl-L-methionine = N(2)-dimethylguanosine(26) in tRNA + 2 S-adenosyl-L-homocysteine + 2 H(+)</text>
        <dbReference type="Rhea" id="RHEA:43140"/>
        <dbReference type="Rhea" id="RHEA-COMP:10359"/>
        <dbReference type="Rhea" id="RHEA-COMP:10360"/>
        <dbReference type="ChEBI" id="CHEBI:15378"/>
        <dbReference type="ChEBI" id="CHEBI:57856"/>
        <dbReference type="ChEBI" id="CHEBI:59789"/>
        <dbReference type="ChEBI" id="CHEBI:74269"/>
        <dbReference type="ChEBI" id="CHEBI:74513"/>
        <dbReference type="EC" id="2.1.1.216"/>
    </reaction>
</comment>
<evidence type="ECO:0000256" key="1">
    <source>
        <dbReference type="ARBA" id="ARBA00004604"/>
    </source>
</evidence>
<keyword evidence="11" id="KW-0862">Zinc</keyword>
<dbReference type="InterPro" id="IPR042296">
    <property type="entry name" value="tRNA_met_Trm1_C"/>
</dbReference>
<keyword evidence="8 15" id="KW-0819">tRNA processing</keyword>
<gene>
    <name evidence="16" type="primary">TRMT1L_1</name>
    <name evidence="16" type="ORF">g.51664</name>
</gene>
<protein>
    <recommendedName>
        <fullName evidence="15">tRNA (guanine(26)-N(2))-dimethyltransferase</fullName>
        <ecNumber evidence="15">2.1.1.216</ecNumber>
    </recommendedName>
</protein>